<evidence type="ECO:0000313" key="2">
    <source>
        <dbReference type="EMBL" id="BAL58539.1"/>
    </source>
</evidence>
<protein>
    <submittedName>
        <fullName evidence="2">Uncharacterized protein</fullName>
    </submittedName>
</protein>
<dbReference type="EMBL" id="AP011801">
    <property type="protein sequence ID" value="BAL58539.1"/>
    <property type="molecule type" value="Genomic_DNA"/>
</dbReference>
<name>H5SR22_ACEAU</name>
<feature type="coiled-coil region" evidence="1">
    <location>
        <begin position="16"/>
        <end position="78"/>
    </location>
</feature>
<proteinExistence type="predicted"/>
<organism evidence="2">
    <name type="scientific">Acetithermum autotrophicum</name>
    <dbReference type="NCBI Taxonomy" id="1446466"/>
    <lineage>
        <taxon>Bacteria</taxon>
        <taxon>Candidatus Bipolaricaulota</taxon>
        <taxon>Candidatus Acetithermum</taxon>
    </lineage>
</organism>
<accession>H5SR22</accession>
<evidence type="ECO:0000256" key="1">
    <source>
        <dbReference type="SAM" id="Coils"/>
    </source>
</evidence>
<sequence>MNTNGNKQPEWTSPELERLTEEIAKLNERYLLAMQELRRHPAGSEEYIQRWAELDVLLEWLQKKVAQARQEIARLEETWPHG</sequence>
<dbReference type="AlphaFoldDB" id="H5SR22"/>
<reference evidence="2" key="2">
    <citation type="journal article" date="2012" name="PLoS ONE">
        <title>A Deeply Branching Thermophilic Bacterium with an Ancient Acetyl-CoA Pathway Dominates a Subsurface Ecosystem.</title>
        <authorList>
            <person name="Takami H."/>
            <person name="Noguchi H."/>
            <person name="Takaki Y."/>
            <person name="Uchiyama I."/>
            <person name="Toyoda A."/>
            <person name="Nishi S."/>
            <person name="Chee G.-J."/>
            <person name="Arai W."/>
            <person name="Nunoura T."/>
            <person name="Itoh T."/>
            <person name="Hattori M."/>
            <person name="Takai K."/>
        </authorList>
    </citation>
    <scope>NUCLEOTIDE SEQUENCE</scope>
</reference>
<gene>
    <name evidence="2" type="ORF">HGMM_OP2C089</name>
</gene>
<reference evidence="2" key="1">
    <citation type="journal article" date="2005" name="Environ. Microbiol.">
        <title>Genetic and functional properties of uncultivated thermophilic crenarchaeotes from a subsurface gold mine as revealed by analysis of genome fragments.</title>
        <authorList>
            <person name="Nunoura T."/>
            <person name="Hirayama H."/>
            <person name="Takami H."/>
            <person name="Oida H."/>
            <person name="Nishi S."/>
            <person name="Shimamura S."/>
            <person name="Suzuki Y."/>
            <person name="Inagaki F."/>
            <person name="Takai K."/>
            <person name="Nealson K.H."/>
            <person name="Horikoshi K."/>
        </authorList>
    </citation>
    <scope>NUCLEOTIDE SEQUENCE</scope>
</reference>
<keyword evidence="1" id="KW-0175">Coiled coil</keyword>